<name>A0A8D8JLQ4_CULPI</name>
<dbReference type="AlphaFoldDB" id="A0A8D8JLQ4"/>
<accession>A0A8D8JLQ4</accession>
<protein>
    <submittedName>
        <fullName evidence="1">(northern house mosquito) hypothetical protein</fullName>
    </submittedName>
</protein>
<reference evidence="1" key="1">
    <citation type="submission" date="2021-05" db="EMBL/GenBank/DDBJ databases">
        <authorList>
            <person name="Alioto T."/>
            <person name="Alioto T."/>
            <person name="Gomez Garrido J."/>
        </authorList>
    </citation>
    <scope>NUCLEOTIDE SEQUENCE</scope>
</reference>
<organism evidence="1">
    <name type="scientific">Culex pipiens</name>
    <name type="common">House mosquito</name>
    <dbReference type="NCBI Taxonomy" id="7175"/>
    <lineage>
        <taxon>Eukaryota</taxon>
        <taxon>Metazoa</taxon>
        <taxon>Ecdysozoa</taxon>
        <taxon>Arthropoda</taxon>
        <taxon>Hexapoda</taxon>
        <taxon>Insecta</taxon>
        <taxon>Pterygota</taxon>
        <taxon>Neoptera</taxon>
        <taxon>Endopterygota</taxon>
        <taxon>Diptera</taxon>
        <taxon>Nematocera</taxon>
        <taxon>Culicoidea</taxon>
        <taxon>Culicidae</taxon>
        <taxon>Culicinae</taxon>
        <taxon>Culicini</taxon>
        <taxon>Culex</taxon>
        <taxon>Culex</taxon>
    </lineage>
</organism>
<proteinExistence type="predicted"/>
<dbReference type="EMBL" id="HBUE01180917">
    <property type="protein sequence ID" value="CAG6520230.1"/>
    <property type="molecule type" value="Transcribed_RNA"/>
</dbReference>
<evidence type="ECO:0000313" key="1">
    <source>
        <dbReference type="EMBL" id="CAG6571797.1"/>
    </source>
</evidence>
<dbReference type="EMBL" id="HBUE01286524">
    <property type="protein sequence ID" value="CAG6571797.1"/>
    <property type="molecule type" value="Transcribed_RNA"/>
</dbReference>
<sequence length="116" mass="13533">MDRLAGQTSNVCWPILPSDCGDQQLLTGVIQHPMVVRHHDLGEWVLMMQDDRVLATLRNWCVRQPAADAHYSVYQPRVERKQLRRGLNRLLLGQIRYFFGKTFCLGHPNQKRQCFS</sequence>